<dbReference type="InterPro" id="IPR000182">
    <property type="entry name" value="GNAT_dom"/>
</dbReference>
<name>A0ABW4TFQ0_9ACTN</name>
<dbReference type="PANTHER" id="PTHR43441">
    <property type="entry name" value="RIBOSOMAL-PROTEIN-SERINE ACETYLTRANSFERASE"/>
    <property type="match status" value="1"/>
</dbReference>
<keyword evidence="4" id="KW-1185">Reference proteome</keyword>
<dbReference type="Gene3D" id="3.40.630.30">
    <property type="match status" value="1"/>
</dbReference>
<sequence length="238" mass="26277">MTRTNEHGQPIGDALDWTAREEPSPVTLTGRHVVVEPVAERHAVDLHAALCGPDDASLWTYRPDDAPGDESAMRARCRQWAAQPGWWTFALVPRGSGRAAGLASLLRVDAAQGSAEVGAILFGRSLQRTPAATESIVLLAAHLFDDLGYRRLEWKLDSLNAPSAAAARRLGFTYEGRFRKAVVYQGRSRDTDWFAMTDDDWRALRPAYDAWLDPANLDDDGRQRSRLSDLTASALPRP</sequence>
<reference evidence="4" key="1">
    <citation type="journal article" date="2019" name="Int. J. Syst. Evol. Microbiol.">
        <title>The Global Catalogue of Microorganisms (GCM) 10K type strain sequencing project: providing services to taxonomists for standard genome sequencing and annotation.</title>
        <authorList>
            <consortium name="The Broad Institute Genomics Platform"/>
            <consortium name="The Broad Institute Genome Sequencing Center for Infectious Disease"/>
            <person name="Wu L."/>
            <person name="Ma J."/>
        </authorList>
    </citation>
    <scope>NUCLEOTIDE SEQUENCE [LARGE SCALE GENOMIC DNA]</scope>
    <source>
        <strain evidence="4">CGMCC 1.12477</strain>
    </source>
</reference>
<feature type="domain" description="N-acetyltransferase" evidence="2">
    <location>
        <begin position="33"/>
        <end position="190"/>
    </location>
</feature>
<dbReference type="Pfam" id="PF13302">
    <property type="entry name" value="Acetyltransf_3"/>
    <property type="match status" value="1"/>
</dbReference>
<accession>A0ABW4TFQ0</accession>
<dbReference type="EMBL" id="JBHUGD010000001">
    <property type="protein sequence ID" value="MFD1945449.1"/>
    <property type="molecule type" value="Genomic_DNA"/>
</dbReference>
<dbReference type="PROSITE" id="PS51186">
    <property type="entry name" value="GNAT"/>
    <property type="match status" value="1"/>
</dbReference>
<feature type="region of interest" description="Disordered" evidence="1">
    <location>
        <begin position="218"/>
        <end position="238"/>
    </location>
</feature>
<protein>
    <submittedName>
        <fullName evidence="3">GNAT family protein</fullName>
    </submittedName>
</protein>
<evidence type="ECO:0000313" key="4">
    <source>
        <dbReference type="Proteomes" id="UP001597351"/>
    </source>
</evidence>
<organism evidence="3 4">
    <name type="scientific">Nocardioides aestuarii</name>
    <dbReference type="NCBI Taxonomy" id="252231"/>
    <lineage>
        <taxon>Bacteria</taxon>
        <taxon>Bacillati</taxon>
        <taxon>Actinomycetota</taxon>
        <taxon>Actinomycetes</taxon>
        <taxon>Propionibacteriales</taxon>
        <taxon>Nocardioidaceae</taxon>
        <taxon>Nocardioides</taxon>
    </lineage>
</organism>
<gene>
    <name evidence="3" type="ORF">ACFSDE_01495</name>
</gene>
<proteinExistence type="predicted"/>
<dbReference type="RefSeq" id="WP_343915658.1">
    <property type="nucleotide sequence ID" value="NZ_BAAAJT010000002.1"/>
</dbReference>
<dbReference type="PANTHER" id="PTHR43441:SF2">
    <property type="entry name" value="FAMILY ACETYLTRANSFERASE, PUTATIVE (AFU_ORTHOLOGUE AFUA_7G00850)-RELATED"/>
    <property type="match status" value="1"/>
</dbReference>
<evidence type="ECO:0000259" key="2">
    <source>
        <dbReference type="PROSITE" id="PS51186"/>
    </source>
</evidence>
<dbReference type="SUPFAM" id="SSF55729">
    <property type="entry name" value="Acyl-CoA N-acyltransferases (Nat)"/>
    <property type="match status" value="1"/>
</dbReference>
<evidence type="ECO:0000256" key="1">
    <source>
        <dbReference type="SAM" id="MobiDB-lite"/>
    </source>
</evidence>
<dbReference type="InterPro" id="IPR051908">
    <property type="entry name" value="Ribosomal_N-acetyltransferase"/>
</dbReference>
<comment type="caution">
    <text evidence="3">The sequence shown here is derived from an EMBL/GenBank/DDBJ whole genome shotgun (WGS) entry which is preliminary data.</text>
</comment>
<dbReference type="Proteomes" id="UP001597351">
    <property type="component" value="Unassembled WGS sequence"/>
</dbReference>
<dbReference type="InterPro" id="IPR016181">
    <property type="entry name" value="Acyl_CoA_acyltransferase"/>
</dbReference>
<evidence type="ECO:0000313" key="3">
    <source>
        <dbReference type="EMBL" id="MFD1945449.1"/>
    </source>
</evidence>